<accession>A0A9P1MYE8</accession>
<dbReference type="EMBL" id="CANHGI010000002">
    <property type="protein sequence ID" value="CAI5441340.1"/>
    <property type="molecule type" value="Genomic_DNA"/>
</dbReference>
<gene>
    <name evidence="3" type="ORF">CAMP_LOCUS3977</name>
</gene>
<keyword evidence="2" id="KW-0732">Signal</keyword>
<evidence type="ECO:0000256" key="1">
    <source>
        <dbReference type="SAM" id="MobiDB-lite"/>
    </source>
</evidence>
<dbReference type="OrthoDB" id="5825550at2759"/>
<reference evidence="3" key="1">
    <citation type="submission" date="2022-11" db="EMBL/GenBank/DDBJ databases">
        <authorList>
            <person name="Kikuchi T."/>
        </authorList>
    </citation>
    <scope>NUCLEOTIDE SEQUENCE</scope>
    <source>
        <strain evidence="3">PS1010</strain>
    </source>
</reference>
<feature type="chain" id="PRO_5040329569" evidence="2">
    <location>
        <begin position="18"/>
        <end position="422"/>
    </location>
</feature>
<name>A0A9P1MYE8_9PELO</name>
<comment type="caution">
    <text evidence="3">The sequence shown here is derived from an EMBL/GenBank/DDBJ whole genome shotgun (WGS) entry which is preliminary data.</text>
</comment>
<feature type="signal peptide" evidence="2">
    <location>
        <begin position="1"/>
        <end position="17"/>
    </location>
</feature>
<proteinExistence type="predicted"/>
<evidence type="ECO:0000313" key="4">
    <source>
        <dbReference type="Proteomes" id="UP001152747"/>
    </source>
</evidence>
<evidence type="ECO:0000256" key="2">
    <source>
        <dbReference type="SAM" id="SignalP"/>
    </source>
</evidence>
<evidence type="ECO:0000313" key="3">
    <source>
        <dbReference type="EMBL" id="CAI5441340.1"/>
    </source>
</evidence>
<organism evidence="3 4">
    <name type="scientific">Caenorhabditis angaria</name>
    <dbReference type="NCBI Taxonomy" id="860376"/>
    <lineage>
        <taxon>Eukaryota</taxon>
        <taxon>Metazoa</taxon>
        <taxon>Ecdysozoa</taxon>
        <taxon>Nematoda</taxon>
        <taxon>Chromadorea</taxon>
        <taxon>Rhabditida</taxon>
        <taxon>Rhabditina</taxon>
        <taxon>Rhabditomorpha</taxon>
        <taxon>Rhabditoidea</taxon>
        <taxon>Rhabditidae</taxon>
        <taxon>Peloderinae</taxon>
        <taxon>Caenorhabditis</taxon>
    </lineage>
</organism>
<dbReference type="AlphaFoldDB" id="A0A9P1MYE8"/>
<feature type="region of interest" description="Disordered" evidence="1">
    <location>
        <begin position="358"/>
        <end position="381"/>
    </location>
</feature>
<sequence>MRDFLFLLLLFFIYIDCAPRINKPLLSDPEVELEIPAKKGGPVIPKLPDYGEYEDYDLATTKAPIDELILEMENFNLPRVSQVSLDDEISRLMTDLHREELSQRTTVTREDMTTTTMGTVTTTVDEVEVEDIEVGSGEIPSTTRKPQLYTTIIQEVESVPSTLRPDPYENIEYDLSDHSNFMQKPMKPKIKGRDKVKSKIVKAKAKVTQKSKIQKHLHGGDVGTTFIVVKAGGKRFLKRVSKIDKRKKILKLNGKLYRIGPKMKLKKITSKGRVAVKPEVFSTNVRASRKNSLIGSTSNVKSTIVRADARRNILFNRRRKRETEDLQDLNEYPEQEFIYQIQSAQLTQVEPSQIINEKANEVEFKSSEEKEEKEEGERESEIVEIHSGLAQVDLVGTLNRKSIGSPNGLLRHIKLRGYSLAG</sequence>
<dbReference type="Proteomes" id="UP001152747">
    <property type="component" value="Unassembled WGS sequence"/>
</dbReference>
<keyword evidence="4" id="KW-1185">Reference proteome</keyword>
<protein>
    <submittedName>
        <fullName evidence="3">Uncharacterized protein</fullName>
    </submittedName>
</protein>